<accession>A0A183DP32</accession>
<dbReference type="Proteomes" id="UP000271098">
    <property type="component" value="Unassembled WGS sequence"/>
</dbReference>
<dbReference type="AlphaFoldDB" id="A0A183DP32"/>
<reference evidence="3" key="1">
    <citation type="submission" date="2016-06" db="UniProtKB">
        <authorList>
            <consortium name="WormBaseParasite"/>
        </authorList>
    </citation>
    <scope>IDENTIFICATION</scope>
</reference>
<dbReference type="EMBL" id="UYRT01077991">
    <property type="protein sequence ID" value="VDN17491.1"/>
    <property type="molecule type" value="Genomic_DNA"/>
</dbReference>
<protein>
    <submittedName>
        <fullName evidence="3">Fe2OG dioxygenase domain-containing protein</fullName>
    </submittedName>
</protein>
<reference evidence="1 2" key="2">
    <citation type="submission" date="2018-11" db="EMBL/GenBank/DDBJ databases">
        <authorList>
            <consortium name="Pathogen Informatics"/>
        </authorList>
    </citation>
    <scope>NUCLEOTIDE SEQUENCE [LARGE SCALE GENOMIC DNA]</scope>
</reference>
<name>A0A183DP32_9BILA</name>
<dbReference type="WBParaSite" id="GPUH_0001048601-mRNA-1">
    <property type="protein sequence ID" value="GPUH_0001048601-mRNA-1"/>
    <property type="gene ID" value="GPUH_0001048601"/>
</dbReference>
<evidence type="ECO:0000313" key="1">
    <source>
        <dbReference type="EMBL" id="VDN17491.1"/>
    </source>
</evidence>
<sequence>MAVGDYAHLLHRLAEAPTEIDWTKRVIFGPQRKYHPDTTVNIVLCTIPGIPILNEIAALDVEEKSETDEQKKTKEHKDVDKLFLISWPMVPKFYTRLMK</sequence>
<evidence type="ECO:0000313" key="3">
    <source>
        <dbReference type="WBParaSite" id="GPUH_0001048601-mRNA-1"/>
    </source>
</evidence>
<organism evidence="3">
    <name type="scientific">Gongylonema pulchrum</name>
    <dbReference type="NCBI Taxonomy" id="637853"/>
    <lineage>
        <taxon>Eukaryota</taxon>
        <taxon>Metazoa</taxon>
        <taxon>Ecdysozoa</taxon>
        <taxon>Nematoda</taxon>
        <taxon>Chromadorea</taxon>
        <taxon>Rhabditida</taxon>
        <taxon>Spirurina</taxon>
        <taxon>Spiruromorpha</taxon>
        <taxon>Spiruroidea</taxon>
        <taxon>Gongylonematidae</taxon>
        <taxon>Gongylonema</taxon>
    </lineage>
</organism>
<evidence type="ECO:0000313" key="2">
    <source>
        <dbReference type="Proteomes" id="UP000271098"/>
    </source>
</evidence>
<keyword evidence="2" id="KW-1185">Reference proteome</keyword>
<gene>
    <name evidence="1" type="ORF">GPUH_LOCUS10473</name>
</gene>
<proteinExistence type="predicted"/>